<keyword evidence="2" id="KW-1185">Reference proteome</keyword>
<evidence type="ECO:0000313" key="2">
    <source>
        <dbReference type="Proteomes" id="UP001057452"/>
    </source>
</evidence>
<accession>A0ACB9X8Q2</accession>
<dbReference type="Proteomes" id="UP001057452">
    <property type="component" value="Chromosome 8"/>
</dbReference>
<comment type="caution">
    <text evidence="1">The sequence shown here is derived from an EMBL/GenBank/DDBJ whole genome shotgun (WGS) entry which is preliminary data.</text>
</comment>
<gene>
    <name evidence="1" type="ORF">KUCAC02_007925</name>
</gene>
<organism evidence="1 2">
    <name type="scientific">Chaenocephalus aceratus</name>
    <name type="common">Blackfin icefish</name>
    <name type="synonym">Chaenichthys aceratus</name>
    <dbReference type="NCBI Taxonomy" id="36190"/>
    <lineage>
        <taxon>Eukaryota</taxon>
        <taxon>Metazoa</taxon>
        <taxon>Chordata</taxon>
        <taxon>Craniata</taxon>
        <taxon>Vertebrata</taxon>
        <taxon>Euteleostomi</taxon>
        <taxon>Actinopterygii</taxon>
        <taxon>Neopterygii</taxon>
        <taxon>Teleostei</taxon>
        <taxon>Neoteleostei</taxon>
        <taxon>Acanthomorphata</taxon>
        <taxon>Eupercaria</taxon>
        <taxon>Perciformes</taxon>
        <taxon>Notothenioidei</taxon>
        <taxon>Channichthyidae</taxon>
        <taxon>Chaenocephalus</taxon>
    </lineage>
</organism>
<sequence>MNVLFVSQCIVGTLKCIKIGDI</sequence>
<proteinExistence type="predicted"/>
<evidence type="ECO:0000313" key="1">
    <source>
        <dbReference type="EMBL" id="KAI4822373.1"/>
    </source>
</evidence>
<reference evidence="1" key="1">
    <citation type="submission" date="2022-05" db="EMBL/GenBank/DDBJ databases">
        <title>Chromosome-level genome of Chaenocephalus aceratus.</title>
        <authorList>
            <person name="Park H."/>
        </authorList>
    </citation>
    <scope>NUCLEOTIDE SEQUENCE</scope>
    <source>
        <strain evidence="1">KU_202001</strain>
    </source>
</reference>
<dbReference type="EMBL" id="CM043792">
    <property type="protein sequence ID" value="KAI4822373.1"/>
    <property type="molecule type" value="Genomic_DNA"/>
</dbReference>
<protein>
    <submittedName>
        <fullName evidence="1">Uncharacterized protein</fullName>
    </submittedName>
</protein>
<name>A0ACB9X8Q2_CHAAC</name>